<protein>
    <submittedName>
        <fullName evidence="1">Uncharacterized protein</fullName>
    </submittedName>
</protein>
<keyword evidence="2" id="KW-1185">Reference proteome</keyword>
<reference evidence="1" key="1">
    <citation type="submission" date="2023-04" db="EMBL/GenBank/DDBJ databases">
        <title>A chromosome-level genome assembly of the parasitoid wasp Eretmocerus hayati.</title>
        <authorList>
            <person name="Zhong Y."/>
            <person name="Liu S."/>
            <person name="Liu Y."/>
        </authorList>
    </citation>
    <scope>NUCLEOTIDE SEQUENCE</scope>
    <source>
        <strain evidence="1">ZJU_SS_LIU_2023</strain>
    </source>
</reference>
<sequence>MRTTLQRSVSTTVKSSRVSASKPPKQVKNVEDQSKNLKRAQEILNKRTRRVVFGASEDDGDGSSSSLSESQGSEAESYYTKNKRRKLRERKEGQAADIAALEKLQSIEIPASRASTPISNRFDTPPTRRDEPRPATHQKGRSKRNHKKNKKNTSSLESNQAVDERCPPTNTYKHEQLFGVESGMQMQSIGNGVLCNVDNIRTGQRARNARDCSRQLLSGVFKLDAVLNCSLNGRKKLPQNVESQSITRQRFLDGRAIHAIVAYSQKRGKERNWPEMTDVEIRRGISKKLWQIGANFKKAMRNDSPFYYGGIRY</sequence>
<dbReference type="Proteomes" id="UP001239111">
    <property type="component" value="Chromosome 3"/>
</dbReference>
<dbReference type="EMBL" id="CM056743">
    <property type="protein sequence ID" value="KAJ8669436.1"/>
    <property type="molecule type" value="Genomic_DNA"/>
</dbReference>
<gene>
    <name evidence="1" type="ORF">QAD02_000695</name>
</gene>
<evidence type="ECO:0000313" key="1">
    <source>
        <dbReference type="EMBL" id="KAJ8669436.1"/>
    </source>
</evidence>
<organism evidence="1 2">
    <name type="scientific">Eretmocerus hayati</name>
    <dbReference type="NCBI Taxonomy" id="131215"/>
    <lineage>
        <taxon>Eukaryota</taxon>
        <taxon>Metazoa</taxon>
        <taxon>Ecdysozoa</taxon>
        <taxon>Arthropoda</taxon>
        <taxon>Hexapoda</taxon>
        <taxon>Insecta</taxon>
        <taxon>Pterygota</taxon>
        <taxon>Neoptera</taxon>
        <taxon>Endopterygota</taxon>
        <taxon>Hymenoptera</taxon>
        <taxon>Apocrita</taxon>
        <taxon>Proctotrupomorpha</taxon>
        <taxon>Chalcidoidea</taxon>
        <taxon>Aphelinidae</taxon>
        <taxon>Aphelininae</taxon>
        <taxon>Eretmocerus</taxon>
    </lineage>
</organism>
<comment type="caution">
    <text evidence="1">The sequence shown here is derived from an EMBL/GenBank/DDBJ whole genome shotgun (WGS) entry which is preliminary data.</text>
</comment>
<name>A0ACC2NEX6_9HYME</name>
<accession>A0ACC2NEX6</accession>
<evidence type="ECO:0000313" key="2">
    <source>
        <dbReference type="Proteomes" id="UP001239111"/>
    </source>
</evidence>
<proteinExistence type="predicted"/>